<evidence type="ECO:0000313" key="2">
    <source>
        <dbReference type="Proteomes" id="UP000509302"/>
    </source>
</evidence>
<evidence type="ECO:0008006" key="3">
    <source>
        <dbReference type="Google" id="ProtNLM"/>
    </source>
</evidence>
<dbReference type="PROSITE" id="PS51257">
    <property type="entry name" value="PROKAR_LIPOPROTEIN"/>
    <property type="match status" value="1"/>
</dbReference>
<protein>
    <recommendedName>
        <fullName evidence="3">Lipoprotein</fullName>
    </recommendedName>
</protein>
<dbReference type="Proteomes" id="UP000509302">
    <property type="component" value="Chromosome"/>
</dbReference>
<name>A0A7H9AQH9_9FLAO</name>
<dbReference type="KEGG" id="cagg:HYG79_09100"/>
<sequence>MKINVISIALLFLFLISCREVESIDCSLVDCAFQTFSITFVDGDGNNLIENGTYTINDIMVSKNGDQLSFNASEDNKILFETAGQQGDNIYEIKLSESRTDVLILDLDRRDSRNECCGPFFDVNNAIYENSSNLVVETDGFITELIVTIQ</sequence>
<organism evidence="1 2">
    <name type="scientific">Costertonia aggregata</name>
    <dbReference type="NCBI Taxonomy" id="343403"/>
    <lineage>
        <taxon>Bacteria</taxon>
        <taxon>Pseudomonadati</taxon>
        <taxon>Bacteroidota</taxon>
        <taxon>Flavobacteriia</taxon>
        <taxon>Flavobacteriales</taxon>
        <taxon>Flavobacteriaceae</taxon>
        <taxon>Costertonia</taxon>
    </lineage>
</organism>
<dbReference type="RefSeq" id="WP_179241783.1">
    <property type="nucleotide sequence ID" value="NZ_CP058595.1"/>
</dbReference>
<dbReference type="EMBL" id="CP058595">
    <property type="protein sequence ID" value="QLG45495.1"/>
    <property type="molecule type" value="Genomic_DNA"/>
</dbReference>
<keyword evidence="2" id="KW-1185">Reference proteome</keyword>
<reference evidence="1 2" key="1">
    <citation type="journal article" date="2006" name="Int. J. Syst. Evol. Microbiol.">
        <title>Costertonia aggregata gen. nov., sp. nov., a mesophilic marine bacterium of the family Flavobacteriaceae, isolated from a mature biofilm.</title>
        <authorList>
            <person name="Kwon K.K."/>
            <person name="Lee Y.K."/>
            <person name="Lee H.K."/>
        </authorList>
    </citation>
    <scope>NUCLEOTIDE SEQUENCE [LARGE SCALE GENOMIC DNA]</scope>
    <source>
        <strain evidence="1 2">KCCM 42265</strain>
    </source>
</reference>
<accession>A0A7H9AQH9</accession>
<proteinExistence type="predicted"/>
<evidence type="ECO:0000313" key="1">
    <source>
        <dbReference type="EMBL" id="QLG45495.1"/>
    </source>
</evidence>
<dbReference type="AlphaFoldDB" id="A0A7H9AQH9"/>
<gene>
    <name evidence="1" type="ORF">HYG79_09100</name>
</gene>